<comment type="caution">
    <text evidence="1">The sequence shown here is derived from an EMBL/GenBank/DDBJ whole genome shotgun (WGS) entry which is preliminary data.</text>
</comment>
<dbReference type="EMBL" id="JAOVQO010000011">
    <property type="protein sequence ID" value="MCU9848965.1"/>
    <property type="molecule type" value="Genomic_DNA"/>
</dbReference>
<accession>A0ABT2XB66</accession>
<dbReference type="RefSeq" id="WP_263336946.1">
    <property type="nucleotide sequence ID" value="NZ_JAOVQO010000011.1"/>
</dbReference>
<keyword evidence="2" id="KW-1185">Reference proteome</keyword>
<reference evidence="1 2" key="1">
    <citation type="submission" date="2022-10" db="EMBL/GenBank/DDBJ databases">
        <title>Defluviimonas sp. nov., isolated from ocean surface sediments.</title>
        <authorList>
            <person name="He W."/>
            <person name="Wang L."/>
            <person name="Zhang D.-F."/>
        </authorList>
    </citation>
    <scope>NUCLEOTIDE SEQUENCE [LARGE SCALE GENOMIC DNA]</scope>
    <source>
        <strain evidence="1 2">WL0024</strain>
    </source>
</reference>
<gene>
    <name evidence="1" type="ORF">OEZ60_13220</name>
</gene>
<protein>
    <submittedName>
        <fullName evidence="1">Uncharacterized protein</fullName>
    </submittedName>
</protein>
<name>A0ABT2XB66_9RHOB</name>
<organism evidence="1 2">
    <name type="scientific">Albidovulum salinarum</name>
    <dbReference type="NCBI Taxonomy" id="2984153"/>
    <lineage>
        <taxon>Bacteria</taxon>
        <taxon>Pseudomonadati</taxon>
        <taxon>Pseudomonadota</taxon>
        <taxon>Alphaproteobacteria</taxon>
        <taxon>Rhodobacterales</taxon>
        <taxon>Paracoccaceae</taxon>
        <taxon>Albidovulum</taxon>
    </lineage>
</organism>
<dbReference type="Proteomes" id="UP001209535">
    <property type="component" value="Unassembled WGS sequence"/>
</dbReference>
<evidence type="ECO:0000313" key="1">
    <source>
        <dbReference type="EMBL" id="MCU9848965.1"/>
    </source>
</evidence>
<evidence type="ECO:0000313" key="2">
    <source>
        <dbReference type="Proteomes" id="UP001209535"/>
    </source>
</evidence>
<proteinExistence type="predicted"/>
<sequence>MPAMQCVVLERRFRRTDLPALQGVERLEERRARQPGRISPPLIPVDARAVLLEPYWNTILACLDIVHTTTYRYRHEVRIAATH</sequence>